<protein>
    <submittedName>
        <fullName evidence="1">Uncharacterized protein</fullName>
    </submittedName>
</protein>
<proteinExistence type="predicted"/>
<comment type="caution">
    <text evidence="1">The sequence shown here is derived from an EMBL/GenBank/DDBJ whole genome shotgun (WGS) entry which is preliminary data.</text>
</comment>
<dbReference type="AlphaFoldDB" id="A0A8J4BTA9"/>
<gene>
    <name evidence="1" type="ORF">Vafri_20306</name>
</gene>
<dbReference type="EMBL" id="BNCO01000090">
    <property type="protein sequence ID" value="GIL66804.1"/>
    <property type="molecule type" value="Genomic_DNA"/>
</dbReference>
<accession>A0A8J4BTA9</accession>
<sequence>YNYNVYWRLIKINFLIDKLYISFLLPGGPRLLAALYLRKSHILRFEPVKYFTLHGHILTGIGLAYTSKLEMLPLRDEPQARSMVRQFPVDAFPKKNHLKGMEVRPDYNDPPPKKTVPTATLLAQRNIETHFIKTRKAAEALKTRQTSSSLYIPGKGYGG</sequence>
<name>A0A8J4BTA9_9CHLO</name>
<reference evidence="1" key="1">
    <citation type="journal article" date="2021" name="Proc. Natl. Acad. Sci. U.S.A.">
        <title>Three genomes in the algal genus Volvox reveal the fate of a haploid sex-determining region after a transition to homothallism.</title>
        <authorList>
            <person name="Yamamoto K."/>
            <person name="Hamaji T."/>
            <person name="Kawai-Toyooka H."/>
            <person name="Matsuzaki R."/>
            <person name="Takahashi F."/>
            <person name="Nishimura Y."/>
            <person name="Kawachi M."/>
            <person name="Noguchi H."/>
            <person name="Minakuchi Y."/>
            <person name="Umen J.G."/>
            <person name="Toyoda A."/>
            <person name="Nozaki H."/>
        </authorList>
    </citation>
    <scope>NUCLEOTIDE SEQUENCE</scope>
    <source>
        <strain evidence="1">NIES-3780</strain>
    </source>
</reference>
<feature type="non-terminal residue" evidence="1">
    <location>
        <position position="1"/>
    </location>
</feature>
<evidence type="ECO:0000313" key="1">
    <source>
        <dbReference type="EMBL" id="GIL66804.1"/>
    </source>
</evidence>
<evidence type="ECO:0000313" key="2">
    <source>
        <dbReference type="Proteomes" id="UP000747399"/>
    </source>
</evidence>
<organism evidence="1 2">
    <name type="scientific">Volvox africanus</name>
    <dbReference type="NCBI Taxonomy" id="51714"/>
    <lineage>
        <taxon>Eukaryota</taxon>
        <taxon>Viridiplantae</taxon>
        <taxon>Chlorophyta</taxon>
        <taxon>core chlorophytes</taxon>
        <taxon>Chlorophyceae</taxon>
        <taxon>CS clade</taxon>
        <taxon>Chlamydomonadales</taxon>
        <taxon>Volvocaceae</taxon>
        <taxon>Volvox</taxon>
    </lineage>
</organism>
<dbReference type="Proteomes" id="UP000747399">
    <property type="component" value="Unassembled WGS sequence"/>
</dbReference>
<keyword evidence="2" id="KW-1185">Reference proteome</keyword>